<dbReference type="EMBL" id="CM007648">
    <property type="protein sequence ID" value="ONM16713.1"/>
    <property type="molecule type" value="Genomic_DNA"/>
</dbReference>
<gene>
    <name evidence="1" type="ORF">ZEAMMB73_Zm00001d003303</name>
</gene>
<dbReference type="PANTHER" id="PTHR11697">
    <property type="entry name" value="GENERAL TRANSCRIPTION FACTOR 2-RELATED ZINC FINGER PROTEIN"/>
    <property type="match status" value="1"/>
</dbReference>
<dbReference type="InParanoid" id="A0A1D6E8G7"/>
<evidence type="ECO:0000313" key="1">
    <source>
        <dbReference type="EMBL" id="ONM16713.1"/>
    </source>
</evidence>
<organism evidence="1">
    <name type="scientific">Zea mays</name>
    <name type="common">Maize</name>
    <dbReference type="NCBI Taxonomy" id="4577"/>
    <lineage>
        <taxon>Eukaryota</taxon>
        <taxon>Viridiplantae</taxon>
        <taxon>Streptophyta</taxon>
        <taxon>Embryophyta</taxon>
        <taxon>Tracheophyta</taxon>
        <taxon>Spermatophyta</taxon>
        <taxon>Magnoliopsida</taxon>
        <taxon>Liliopsida</taxon>
        <taxon>Poales</taxon>
        <taxon>Poaceae</taxon>
        <taxon>PACMAD clade</taxon>
        <taxon>Panicoideae</taxon>
        <taxon>Andropogonodae</taxon>
        <taxon>Andropogoneae</taxon>
        <taxon>Tripsacinae</taxon>
        <taxon>Zea</taxon>
    </lineage>
</organism>
<dbReference type="ExpressionAtlas" id="A0A1D6E8G7">
    <property type="expression patterns" value="baseline and differential"/>
</dbReference>
<name>A0A1D6E8G7_MAIZE</name>
<protein>
    <submittedName>
        <fullName evidence="1">Uncharacterized protein</fullName>
    </submittedName>
</protein>
<dbReference type="STRING" id="4577.A0A1D6E8G7"/>
<reference evidence="1" key="1">
    <citation type="submission" date="2015-12" db="EMBL/GenBank/DDBJ databases">
        <title>Update maize B73 reference genome by single molecule sequencing technologies.</title>
        <authorList>
            <consortium name="Maize Genome Sequencing Project"/>
            <person name="Ware D."/>
        </authorList>
    </citation>
    <scope>NUCLEOTIDE SEQUENCE [LARGE SCALE GENOMIC DNA]</scope>
    <source>
        <tissue evidence="1">Seedling</tissue>
    </source>
</reference>
<sequence>MKRKSSATTDLRAFIARAAAKKKDIVAPSSNEREMQLVIFQGQIETSNATPAEQERVEPEPPIIVDAEDNDDFESVHLNGTASTQAEYMIEALSLGEIETGQGLNQEMGLARPGVIDRQLVELNNRFDEVNTELLRCMASFNPSKNFDGFNTEKLVKLAGFYPQDFEFEEKVVHWNGSAESPDLVCRGLVFQTIYGTGLEVH</sequence>
<accession>A0A1D6E8G7</accession>
<dbReference type="AlphaFoldDB" id="A0A1D6E8G7"/>
<proteinExistence type="predicted"/>
<dbReference type="InterPro" id="IPR055298">
    <property type="entry name" value="AtLOH3-like"/>
</dbReference>
<dbReference type="PANTHER" id="PTHR11697:SF230">
    <property type="entry name" value="ZINC FINGER, MYM DOMAIN CONTAINING 1"/>
    <property type="match status" value="1"/>
</dbReference>